<comment type="caution">
    <text evidence="2">The sequence shown here is derived from an EMBL/GenBank/DDBJ whole genome shotgun (WGS) entry which is preliminary data.</text>
</comment>
<evidence type="ECO:0000313" key="3">
    <source>
        <dbReference type="Proteomes" id="UP000735302"/>
    </source>
</evidence>
<name>A0AAV4BUE7_9GAST</name>
<keyword evidence="2" id="KW-0695">RNA-directed DNA polymerase</keyword>
<dbReference type="Proteomes" id="UP000735302">
    <property type="component" value="Unassembled WGS sequence"/>
</dbReference>
<feature type="signal peptide" evidence="1">
    <location>
        <begin position="1"/>
        <end position="23"/>
    </location>
</feature>
<keyword evidence="2" id="KW-0548">Nucleotidyltransferase</keyword>
<feature type="chain" id="PRO_5043663170" evidence="1">
    <location>
        <begin position="24"/>
        <end position="113"/>
    </location>
</feature>
<keyword evidence="1" id="KW-0732">Signal</keyword>
<dbReference type="EMBL" id="BLXT01005873">
    <property type="protein sequence ID" value="GFO26816.1"/>
    <property type="molecule type" value="Genomic_DNA"/>
</dbReference>
<evidence type="ECO:0000313" key="2">
    <source>
        <dbReference type="EMBL" id="GFO26816.1"/>
    </source>
</evidence>
<reference evidence="2 3" key="1">
    <citation type="journal article" date="2021" name="Elife">
        <title>Chloroplast acquisition without the gene transfer in kleptoplastic sea slugs, Plakobranchus ocellatus.</title>
        <authorList>
            <person name="Maeda T."/>
            <person name="Takahashi S."/>
            <person name="Yoshida T."/>
            <person name="Shimamura S."/>
            <person name="Takaki Y."/>
            <person name="Nagai Y."/>
            <person name="Toyoda A."/>
            <person name="Suzuki Y."/>
            <person name="Arimoto A."/>
            <person name="Ishii H."/>
            <person name="Satoh N."/>
            <person name="Nishiyama T."/>
            <person name="Hasebe M."/>
            <person name="Maruyama T."/>
            <person name="Minagawa J."/>
            <person name="Obokata J."/>
            <person name="Shigenobu S."/>
        </authorList>
    </citation>
    <scope>NUCLEOTIDE SEQUENCE [LARGE SCALE GENOMIC DNA]</scope>
</reference>
<gene>
    <name evidence="2" type="ORF">PoB_005332100</name>
</gene>
<evidence type="ECO:0000256" key="1">
    <source>
        <dbReference type="SAM" id="SignalP"/>
    </source>
</evidence>
<keyword evidence="2" id="KW-0808">Transferase</keyword>
<sequence length="113" mass="12340">MECTTSPILFVLAMEVILRAAGGSASPADLGGGCYIPPLKTFIDDTTILSRRMLVRLNALMNRSRMSFKPKSRSLSIRKGTLDEDVCFKVVCQNIPESVKSPSRALEDGTIHP</sequence>
<dbReference type="GO" id="GO:0003964">
    <property type="term" value="F:RNA-directed DNA polymerase activity"/>
    <property type="evidence" value="ECO:0007669"/>
    <property type="project" value="UniProtKB-KW"/>
</dbReference>
<organism evidence="2 3">
    <name type="scientific">Plakobranchus ocellatus</name>
    <dbReference type="NCBI Taxonomy" id="259542"/>
    <lineage>
        <taxon>Eukaryota</taxon>
        <taxon>Metazoa</taxon>
        <taxon>Spiralia</taxon>
        <taxon>Lophotrochozoa</taxon>
        <taxon>Mollusca</taxon>
        <taxon>Gastropoda</taxon>
        <taxon>Heterobranchia</taxon>
        <taxon>Euthyneura</taxon>
        <taxon>Panpulmonata</taxon>
        <taxon>Sacoglossa</taxon>
        <taxon>Placobranchoidea</taxon>
        <taxon>Plakobranchidae</taxon>
        <taxon>Plakobranchus</taxon>
    </lineage>
</organism>
<accession>A0AAV4BUE7</accession>
<protein>
    <submittedName>
        <fullName evidence="2">Reverse transcriptase</fullName>
    </submittedName>
</protein>
<proteinExistence type="predicted"/>
<dbReference type="AlphaFoldDB" id="A0AAV4BUE7"/>
<keyword evidence="3" id="KW-1185">Reference proteome</keyword>